<feature type="transmembrane region" description="Helical" evidence="7">
    <location>
        <begin position="67"/>
        <end position="88"/>
    </location>
</feature>
<organism evidence="9 10">
    <name type="scientific">Citricoccus muralis</name>
    <dbReference type="NCBI Taxonomy" id="169134"/>
    <lineage>
        <taxon>Bacteria</taxon>
        <taxon>Bacillati</taxon>
        <taxon>Actinomycetota</taxon>
        <taxon>Actinomycetes</taxon>
        <taxon>Micrococcales</taxon>
        <taxon>Micrococcaceae</taxon>
        <taxon>Citricoccus</taxon>
    </lineage>
</organism>
<dbReference type="InterPro" id="IPR016174">
    <property type="entry name" value="Di-haem_cyt_TM"/>
</dbReference>
<dbReference type="Gene3D" id="1.20.950.20">
    <property type="entry name" value="Transmembrane di-heme cytochromes, Chain C"/>
    <property type="match status" value="1"/>
</dbReference>
<keyword evidence="2" id="KW-1003">Cell membrane</keyword>
<dbReference type="SUPFAM" id="SSF81342">
    <property type="entry name" value="Transmembrane di-heme cytochromes"/>
    <property type="match status" value="1"/>
</dbReference>
<dbReference type="Pfam" id="PF01292">
    <property type="entry name" value="Ni_hydr_CYTB"/>
    <property type="match status" value="1"/>
</dbReference>
<feature type="compositionally biased region" description="Basic and acidic residues" evidence="6">
    <location>
        <begin position="16"/>
        <end position="33"/>
    </location>
</feature>
<sequence>MGGSSPSQPEAPNFRQKGDSETSDRSDQRRLGAPEDEAVQPAPQPTSDRPLDITELRPGKWSWLRRAVKVVALAVVVALILVIAARWLRTLDPVAEFIAAYPGHLEPNDTTDSGFPAWLRWQHFLNFFFMVVIVRTGFGLRSERPAAYWQARPRGFFAAGRARPPKITLGQWTHQMVDVLWVLNGLVFVVLLFATGHWARIIPTSWEVIPHSISVVIQYLSLDWPLENSWVHYNAAQQLAYTLTVFVAAPLTALTGWRVSSWWPDTPGLNRAFPLGAARLAHRPLAVYFVAFVILHVGLVLLTGAQRNLNHIFTGRDAADAWGMAVFLGAVALSAVALLLTRALFTAPVAARTGTVTRR</sequence>
<dbReference type="PANTHER" id="PTHR30485:SF0">
    <property type="entry name" value="NI_FE-HYDROGENASE 1 B-TYPE CYTOCHROME SUBUNIT-RELATED"/>
    <property type="match status" value="1"/>
</dbReference>
<feature type="region of interest" description="Disordered" evidence="6">
    <location>
        <begin position="1"/>
        <end position="53"/>
    </location>
</feature>
<keyword evidence="4 7" id="KW-1133">Transmembrane helix</keyword>
<accession>A0ABY8H7I1</accession>
<dbReference type="RefSeq" id="WP_278158388.1">
    <property type="nucleotide sequence ID" value="NZ_CP121252.1"/>
</dbReference>
<feature type="transmembrane region" description="Helical" evidence="7">
    <location>
        <begin position="179"/>
        <end position="199"/>
    </location>
</feature>
<feature type="transmembrane region" description="Helical" evidence="7">
    <location>
        <begin position="280"/>
        <end position="302"/>
    </location>
</feature>
<keyword evidence="10" id="KW-1185">Reference proteome</keyword>
<gene>
    <name evidence="9" type="ORF">P8192_02985</name>
</gene>
<name>A0ABY8H7I1_9MICC</name>
<dbReference type="Proteomes" id="UP001219037">
    <property type="component" value="Chromosome"/>
</dbReference>
<evidence type="ECO:0000313" key="10">
    <source>
        <dbReference type="Proteomes" id="UP001219037"/>
    </source>
</evidence>
<feature type="compositionally biased region" description="Polar residues" evidence="6">
    <location>
        <begin position="1"/>
        <end position="10"/>
    </location>
</feature>
<feature type="transmembrane region" description="Helical" evidence="7">
    <location>
        <begin position="322"/>
        <end position="345"/>
    </location>
</feature>
<evidence type="ECO:0000259" key="8">
    <source>
        <dbReference type="Pfam" id="PF01292"/>
    </source>
</evidence>
<dbReference type="InterPro" id="IPR011577">
    <property type="entry name" value="Cyt_b561_bac/Ni-Hgenase"/>
</dbReference>
<proteinExistence type="predicted"/>
<keyword evidence="5 7" id="KW-0472">Membrane</keyword>
<feature type="domain" description="Cytochrome b561 bacterial/Ni-hydrogenase" evidence="8">
    <location>
        <begin position="115"/>
        <end position="315"/>
    </location>
</feature>
<reference evidence="9 10" key="1">
    <citation type="submission" date="2023-04" db="EMBL/GenBank/DDBJ databases">
        <title>Funneling lignin-derived compounds into biodiesel using alkali-halophilic Citricoccus sp. P2.</title>
        <authorList>
            <person name="Luo C.-B."/>
        </authorList>
    </citation>
    <scope>NUCLEOTIDE SEQUENCE [LARGE SCALE GENOMIC DNA]</scope>
    <source>
        <strain evidence="9 10">P2</strain>
    </source>
</reference>
<dbReference type="PANTHER" id="PTHR30485">
    <property type="entry name" value="NI/FE-HYDROGENASE 1 B-TYPE CYTOCHROME SUBUNIT"/>
    <property type="match status" value="1"/>
</dbReference>
<evidence type="ECO:0000256" key="3">
    <source>
        <dbReference type="ARBA" id="ARBA00022692"/>
    </source>
</evidence>
<dbReference type="InterPro" id="IPR051542">
    <property type="entry name" value="Hydrogenase_cytochrome"/>
</dbReference>
<evidence type="ECO:0000256" key="1">
    <source>
        <dbReference type="ARBA" id="ARBA00004651"/>
    </source>
</evidence>
<keyword evidence="3 7" id="KW-0812">Transmembrane</keyword>
<protein>
    <submittedName>
        <fullName evidence="9">Cytochrome b/b6 domain-containing protein</fullName>
    </submittedName>
</protein>
<comment type="subcellular location">
    <subcellularLocation>
        <location evidence="1">Cell membrane</location>
        <topology evidence="1">Multi-pass membrane protein</topology>
    </subcellularLocation>
</comment>
<feature type="transmembrane region" description="Helical" evidence="7">
    <location>
        <begin position="121"/>
        <end position="140"/>
    </location>
</feature>
<evidence type="ECO:0000256" key="6">
    <source>
        <dbReference type="SAM" id="MobiDB-lite"/>
    </source>
</evidence>
<evidence type="ECO:0000256" key="2">
    <source>
        <dbReference type="ARBA" id="ARBA00022475"/>
    </source>
</evidence>
<evidence type="ECO:0000256" key="7">
    <source>
        <dbReference type="SAM" id="Phobius"/>
    </source>
</evidence>
<dbReference type="EMBL" id="CP121252">
    <property type="protein sequence ID" value="WFP17106.1"/>
    <property type="molecule type" value="Genomic_DNA"/>
</dbReference>
<evidence type="ECO:0000313" key="9">
    <source>
        <dbReference type="EMBL" id="WFP17106.1"/>
    </source>
</evidence>
<feature type="transmembrane region" description="Helical" evidence="7">
    <location>
        <begin position="239"/>
        <end position="259"/>
    </location>
</feature>
<evidence type="ECO:0000256" key="5">
    <source>
        <dbReference type="ARBA" id="ARBA00023136"/>
    </source>
</evidence>
<evidence type="ECO:0000256" key="4">
    <source>
        <dbReference type="ARBA" id="ARBA00022989"/>
    </source>
</evidence>